<sequence>MDGRLPESALLLSLHWPPTGHERRIGYWTCCRGERQADERVHCTEGVLSHLDIDSHVRECDSAALFSLYDDDKEARGFKAANRRQHLPVLQTKGVRGARLVKAHKIPRRVTKRRTASWEETGLCCACDNGRYKRSLLIPSSLPI</sequence>
<keyword evidence="2" id="KW-1185">Reference proteome</keyword>
<organism evidence="1 2">
    <name type="scientific">Marasmius oreades</name>
    <name type="common">fairy-ring Marasmius</name>
    <dbReference type="NCBI Taxonomy" id="181124"/>
    <lineage>
        <taxon>Eukaryota</taxon>
        <taxon>Fungi</taxon>
        <taxon>Dikarya</taxon>
        <taxon>Basidiomycota</taxon>
        <taxon>Agaricomycotina</taxon>
        <taxon>Agaricomycetes</taxon>
        <taxon>Agaricomycetidae</taxon>
        <taxon>Agaricales</taxon>
        <taxon>Marasmiineae</taxon>
        <taxon>Marasmiaceae</taxon>
        <taxon>Marasmius</taxon>
    </lineage>
</organism>
<reference evidence="1" key="1">
    <citation type="journal article" date="2021" name="Genome Biol. Evol.">
        <title>The assembled and annotated genome of the fairy-ring fungus Marasmius oreades.</title>
        <authorList>
            <person name="Hiltunen M."/>
            <person name="Ament-Velasquez S.L."/>
            <person name="Johannesson H."/>
        </authorList>
    </citation>
    <scope>NUCLEOTIDE SEQUENCE</scope>
    <source>
        <strain evidence="1">03SP1</strain>
    </source>
</reference>
<evidence type="ECO:0000313" key="1">
    <source>
        <dbReference type="EMBL" id="KAG7094851.1"/>
    </source>
</evidence>
<name>A0A9P7S524_9AGAR</name>
<gene>
    <name evidence="1" type="ORF">E1B28_005659</name>
</gene>
<dbReference type="EMBL" id="CM032183">
    <property type="protein sequence ID" value="KAG7094851.1"/>
    <property type="molecule type" value="Genomic_DNA"/>
</dbReference>
<dbReference type="Proteomes" id="UP001049176">
    <property type="component" value="Chromosome 3"/>
</dbReference>
<comment type="caution">
    <text evidence="1">The sequence shown here is derived from an EMBL/GenBank/DDBJ whole genome shotgun (WGS) entry which is preliminary data.</text>
</comment>
<protein>
    <submittedName>
        <fullName evidence="1">Uncharacterized protein</fullName>
    </submittedName>
</protein>
<dbReference type="AlphaFoldDB" id="A0A9P7S524"/>
<accession>A0A9P7S524</accession>
<dbReference type="GeneID" id="66074735"/>
<evidence type="ECO:0000313" key="2">
    <source>
        <dbReference type="Proteomes" id="UP001049176"/>
    </source>
</evidence>
<proteinExistence type="predicted"/>
<dbReference type="RefSeq" id="XP_043011321.1">
    <property type="nucleotide sequence ID" value="XM_043150234.1"/>
</dbReference>
<dbReference type="KEGG" id="more:E1B28_005659"/>